<keyword evidence="2" id="KW-1185">Reference proteome</keyword>
<dbReference type="OrthoDB" id="3482657at2"/>
<dbReference type="EMBL" id="QKRA01000003">
    <property type="protein sequence ID" value="RDL44320.1"/>
    <property type="molecule type" value="Genomic_DNA"/>
</dbReference>
<accession>A0A370U957</accession>
<protein>
    <submittedName>
        <fullName evidence="1">Uncharacterized protein</fullName>
    </submittedName>
</protein>
<name>A0A370U957_9GAMM</name>
<reference evidence="1 2" key="1">
    <citation type="submission" date="2018-06" db="EMBL/GenBank/DDBJ databases">
        <title>Marinomonas sp. YLB-05 draft genome sequence.</title>
        <authorList>
            <person name="Yu L."/>
            <person name="Tang X."/>
        </authorList>
    </citation>
    <scope>NUCLEOTIDE SEQUENCE [LARGE SCALE GENOMIC DNA]</scope>
    <source>
        <strain evidence="1 2">YLB-05</strain>
    </source>
</reference>
<dbReference type="Proteomes" id="UP000254326">
    <property type="component" value="Unassembled WGS sequence"/>
</dbReference>
<comment type="caution">
    <text evidence="1">The sequence shown here is derived from an EMBL/GenBank/DDBJ whole genome shotgun (WGS) entry which is preliminary data.</text>
</comment>
<organism evidence="1 2">
    <name type="scientific">Marinomonas piezotolerans</name>
    <dbReference type="NCBI Taxonomy" id="2213058"/>
    <lineage>
        <taxon>Bacteria</taxon>
        <taxon>Pseudomonadati</taxon>
        <taxon>Pseudomonadota</taxon>
        <taxon>Gammaproteobacteria</taxon>
        <taxon>Oceanospirillales</taxon>
        <taxon>Oceanospirillaceae</taxon>
        <taxon>Marinomonas</taxon>
    </lineage>
</organism>
<sequence length="73" mass="8206">MKQKPVWRMEPDVVHGGWSVFKTIRTKPAKFERVSCRYCLGSGVYKTPYIGSDNPCGGCKGKGYRLEAINHAN</sequence>
<proteinExistence type="predicted"/>
<dbReference type="RefSeq" id="WP_115467583.1">
    <property type="nucleotide sequence ID" value="NZ_QKRA01000003.1"/>
</dbReference>
<evidence type="ECO:0000313" key="1">
    <source>
        <dbReference type="EMBL" id="RDL44320.1"/>
    </source>
</evidence>
<gene>
    <name evidence="1" type="ORF">DN730_07905</name>
</gene>
<evidence type="ECO:0000313" key="2">
    <source>
        <dbReference type="Proteomes" id="UP000254326"/>
    </source>
</evidence>
<dbReference type="AlphaFoldDB" id="A0A370U957"/>